<dbReference type="EMBL" id="KY363215">
    <property type="protein sequence ID" value="APY23822.1"/>
    <property type="molecule type" value="Genomic_DNA"/>
</dbReference>
<accession>A0A1W5QCB4</accession>
<protein>
    <submittedName>
        <fullName evidence="1">Uncharacterized protein</fullName>
    </submittedName>
</protein>
<dbReference type="AlphaFoldDB" id="A0A1W5QCB4"/>
<name>A0A1W5QCB4_9STAP</name>
<reference evidence="1" key="1">
    <citation type="journal article" date="2017" name="MSphere">
        <title>Novel beta-lactamase blaARL in Staphylococcus arlettae.</title>
        <authorList>
            <person name="Andreis S.N."/>
            <person name="Perreten V."/>
            <person name="Schwendener S."/>
        </authorList>
    </citation>
    <scope>NUCLEOTIDE SEQUENCE</scope>
    <source>
        <strain evidence="1">SAN1670</strain>
    </source>
</reference>
<proteinExistence type="predicted"/>
<sequence>MLSRFIYCRQSYTLCWQFFCARFLRAQPQPVFFGECNFSRSRPKVLPILNENLKRTVM</sequence>
<organism evidence="1">
    <name type="scientific">Staphylococcus arlettae</name>
    <dbReference type="NCBI Taxonomy" id="29378"/>
    <lineage>
        <taxon>Bacteria</taxon>
        <taxon>Bacillati</taxon>
        <taxon>Bacillota</taxon>
        <taxon>Bacilli</taxon>
        <taxon>Bacillales</taxon>
        <taxon>Staphylococcaceae</taxon>
        <taxon>Staphylococcus</taxon>
    </lineage>
</organism>
<evidence type="ECO:0000313" key="1">
    <source>
        <dbReference type="EMBL" id="APY23822.1"/>
    </source>
</evidence>